<gene>
    <name evidence="2" type="ORF">O181_034527</name>
</gene>
<keyword evidence="3" id="KW-1185">Reference proteome</keyword>
<proteinExistence type="predicted"/>
<accession>A0A9Q3D3F6</accession>
<evidence type="ECO:0000313" key="2">
    <source>
        <dbReference type="EMBL" id="MBW0494812.1"/>
    </source>
</evidence>
<dbReference type="OrthoDB" id="2791290at2759"/>
<dbReference type="Proteomes" id="UP000765509">
    <property type="component" value="Unassembled WGS sequence"/>
</dbReference>
<sequence>MINHTHDLFNVIPTTYKEALSSNEKKRCQEAITEELSSMTQEEVFENVSIKDALNEVPHNSILSTKWVCVKKCKPERYKAQLVAQGFKQIHGINFDETFAPTATFRVLHLLFSIACTNNWPIWTFDVKVAFLHSLIDKPVYVWPPKGIVVPKNTILKLQKALYGTKQAARCWWLHLKEILGQIGFQPNNEDQSTYCYETDQGKAILWIHVDDGVLTASTKKILNEISDELDKALKVKWDTSISGLVGISITQTTNGVMHLVRKILYLNY</sequence>
<dbReference type="Pfam" id="PF07727">
    <property type="entry name" value="RVT_2"/>
    <property type="match status" value="1"/>
</dbReference>
<dbReference type="EMBL" id="AVOT02012755">
    <property type="protein sequence ID" value="MBW0494812.1"/>
    <property type="molecule type" value="Genomic_DNA"/>
</dbReference>
<evidence type="ECO:0000259" key="1">
    <source>
        <dbReference type="Pfam" id="PF07727"/>
    </source>
</evidence>
<dbReference type="InterPro" id="IPR013103">
    <property type="entry name" value="RVT_2"/>
</dbReference>
<dbReference type="AlphaFoldDB" id="A0A9Q3D3F6"/>
<comment type="caution">
    <text evidence="2">The sequence shown here is derived from an EMBL/GenBank/DDBJ whole genome shotgun (WGS) entry which is preliminary data.</text>
</comment>
<reference evidence="2" key="1">
    <citation type="submission" date="2021-03" db="EMBL/GenBank/DDBJ databases">
        <title>Draft genome sequence of rust myrtle Austropuccinia psidii MF-1, a brazilian biotype.</title>
        <authorList>
            <person name="Quecine M.C."/>
            <person name="Pachon D.M.R."/>
            <person name="Bonatelli M.L."/>
            <person name="Correr F.H."/>
            <person name="Franceschini L.M."/>
            <person name="Leite T.F."/>
            <person name="Margarido G.R.A."/>
            <person name="Almeida C.A."/>
            <person name="Ferrarezi J.A."/>
            <person name="Labate C.A."/>
        </authorList>
    </citation>
    <scope>NUCLEOTIDE SEQUENCE</scope>
    <source>
        <strain evidence="2">MF-1</strain>
    </source>
</reference>
<name>A0A9Q3D3F6_9BASI</name>
<organism evidence="2 3">
    <name type="scientific">Austropuccinia psidii MF-1</name>
    <dbReference type="NCBI Taxonomy" id="1389203"/>
    <lineage>
        <taxon>Eukaryota</taxon>
        <taxon>Fungi</taxon>
        <taxon>Dikarya</taxon>
        <taxon>Basidiomycota</taxon>
        <taxon>Pucciniomycotina</taxon>
        <taxon>Pucciniomycetes</taxon>
        <taxon>Pucciniales</taxon>
        <taxon>Sphaerophragmiaceae</taxon>
        <taxon>Austropuccinia</taxon>
    </lineage>
</organism>
<feature type="domain" description="Reverse transcriptase Ty1/copia-type" evidence="1">
    <location>
        <begin position="62"/>
        <end position="258"/>
    </location>
</feature>
<protein>
    <recommendedName>
        <fullName evidence="1">Reverse transcriptase Ty1/copia-type domain-containing protein</fullName>
    </recommendedName>
</protein>
<evidence type="ECO:0000313" key="3">
    <source>
        <dbReference type="Proteomes" id="UP000765509"/>
    </source>
</evidence>